<protein>
    <submittedName>
        <fullName evidence="2">Uncharacterized protein</fullName>
    </submittedName>
</protein>
<dbReference type="AlphaFoldDB" id="A0A4R5BI50"/>
<keyword evidence="3" id="KW-1185">Reference proteome</keyword>
<evidence type="ECO:0000313" key="3">
    <source>
        <dbReference type="Proteomes" id="UP000294723"/>
    </source>
</evidence>
<reference evidence="2 3" key="1">
    <citation type="submission" date="2019-03" db="EMBL/GenBank/DDBJ databases">
        <title>Draft genome sequences of novel Actinobacteria.</title>
        <authorList>
            <person name="Sahin N."/>
            <person name="Ay H."/>
            <person name="Saygin H."/>
        </authorList>
    </citation>
    <scope>NUCLEOTIDE SEQUENCE [LARGE SCALE GENOMIC DNA]</scope>
    <source>
        <strain evidence="2 3">5K548</strain>
    </source>
</reference>
<evidence type="ECO:0000313" key="2">
    <source>
        <dbReference type="EMBL" id="TDD85415.1"/>
    </source>
</evidence>
<evidence type="ECO:0000256" key="1">
    <source>
        <dbReference type="SAM" id="MobiDB-lite"/>
    </source>
</evidence>
<comment type="caution">
    <text evidence="2">The sequence shown here is derived from an EMBL/GenBank/DDBJ whole genome shotgun (WGS) entry which is preliminary data.</text>
</comment>
<dbReference type="Proteomes" id="UP000294723">
    <property type="component" value="Unassembled WGS sequence"/>
</dbReference>
<feature type="region of interest" description="Disordered" evidence="1">
    <location>
        <begin position="1"/>
        <end position="20"/>
    </location>
</feature>
<gene>
    <name evidence="2" type="ORF">E1202_21155</name>
</gene>
<feature type="compositionally biased region" description="Low complexity" evidence="1">
    <location>
        <begin position="41"/>
        <end position="53"/>
    </location>
</feature>
<name>A0A4R5BI50_9PSEU</name>
<feature type="compositionally biased region" description="Polar residues" evidence="1">
    <location>
        <begin position="55"/>
        <end position="67"/>
    </location>
</feature>
<feature type="region of interest" description="Disordered" evidence="1">
    <location>
        <begin position="36"/>
        <end position="75"/>
    </location>
</feature>
<accession>A0A4R5BI50</accession>
<organism evidence="2 3">
    <name type="scientific">Saccharopolyspora karakumensis</name>
    <dbReference type="NCBI Taxonomy" id="2530386"/>
    <lineage>
        <taxon>Bacteria</taxon>
        <taxon>Bacillati</taxon>
        <taxon>Actinomycetota</taxon>
        <taxon>Actinomycetes</taxon>
        <taxon>Pseudonocardiales</taxon>
        <taxon>Pseudonocardiaceae</taxon>
        <taxon>Saccharopolyspora</taxon>
    </lineage>
</organism>
<proteinExistence type="predicted"/>
<sequence length="220" mass="23299">MAGNPDQPRDSRGRWTKATSGTVGAAVVAGLMMSAGGGGTTASVGSSVESAAAQRGTQVKTTRSSRNAARKGNEGEAWKRMGLRRLRQEVRHDLSCAAQSYGEVQQYLLRHPCKKLQQRLFPVADGEGNVIAVSVMWVRMPSRTTASGLKRVEDEYGTGDVIPVGTQLLGFGGFRFTGEHYDSDQDGTLLTIAETEPVSGHPTDTLLDGVASIATALPPP</sequence>
<dbReference type="EMBL" id="SMLA01000036">
    <property type="protein sequence ID" value="TDD85415.1"/>
    <property type="molecule type" value="Genomic_DNA"/>
</dbReference>